<feature type="domain" description="ABC transporter" evidence="4">
    <location>
        <begin position="1"/>
        <end position="227"/>
    </location>
</feature>
<organism evidence="5 6">
    <name type="scientific">Parvularcula marina</name>
    <dbReference type="NCBI Taxonomy" id="2292771"/>
    <lineage>
        <taxon>Bacteria</taxon>
        <taxon>Pseudomonadati</taxon>
        <taxon>Pseudomonadota</taxon>
        <taxon>Alphaproteobacteria</taxon>
        <taxon>Parvularculales</taxon>
        <taxon>Parvularculaceae</taxon>
        <taxon>Parvularcula</taxon>
    </lineage>
</organism>
<dbReference type="InterPro" id="IPR017911">
    <property type="entry name" value="MacB-like_ATP-bd"/>
</dbReference>
<evidence type="ECO:0000256" key="3">
    <source>
        <dbReference type="ARBA" id="ARBA00022840"/>
    </source>
</evidence>
<dbReference type="AlphaFoldDB" id="A0A371RKY0"/>
<dbReference type="PANTHER" id="PTHR24220:SF611">
    <property type="entry name" value="ATP-BINDING COMPONENT OF ABC TRANSPORTER-RELATED"/>
    <property type="match status" value="1"/>
</dbReference>
<comment type="caution">
    <text evidence="5">The sequence shown here is derived from an EMBL/GenBank/DDBJ whole genome shotgun (WGS) entry which is preliminary data.</text>
</comment>
<keyword evidence="6" id="KW-1185">Reference proteome</keyword>
<dbReference type="InParanoid" id="A0A371RKY0"/>
<name>A0A371RKY0_9PROT</name>
<evidence type="ECO:0000256" key="2">
    <source>
        <dbReference type="ARBA" id="ARBA00022741"/>
    </source>
</evidence>
<dbReference type="GO" id="GO:0005524">
    <property type="term" value="F:ATP binding"/>
    <property type="evidence" value="ECO:0007669"/>
    <property type="project" value="UniProtKB-KW"/>
</dbReference>
<dbReference type="InterPro" id="IPR003593">
    <property type="entry name" value="AAA+_ATPase"/>
</dbReference>
<dbReference type="SMART" id="SM00382">
    <property type="entry name" value="AAA"/>
    <property type="match status" value="1"/>
</dbReference>
<dbReference type="SUPFAM" id="SSF52540">
    <property type="entry name" value="P-loop containing nucleoside triphosphate hydrolases"/>
    <property type="match status" value="1"/>
</dbReference>
<evidence type="ECO:0000313" key="5">
    <source>
        <dbReference type="EMBL" id="RFB06122.1"/>
    </source>
</evidence>
<dbReference type="PROSITE" id="PS50893">
    <property type="entry name" value="ABC_TRANSPORTER_2"/>
    <property type="match status" value="1"/>
</dbReference>
<dbReference type="Pfam" id="PF00005">
    <property type="entry name" value="ABC_tran"/>
    <property type="match status" value="1"/>
</dbReference>
<dbReference type="InterPro" id="IPR015854">
    <property type="entry name" value="ABC_transpr_LolD-like"/>
</dbReference>
<accession>A0A371RKY0</accession>
<dbReference type="EMBL" id="QUQO01000001">
    <property type="protein sequence ID" value="RFB06122.1"/>
    <property type="molecule type" value="Genomic_DNA"/>
</dbReference>
<dbReference type="InterPro" id="IPR003439">
    <property type="entry name" value="ABC_transporter-like_ATP-bd"/>
</dbReference>
<gene>
    <name evidence="5" type="ORF">DX908_13105</name>
</gene>
<keyword evidence="2" id="KW-0547">Nucleotide-binding</keyword>
<dbReference type="GO" id="GO:0016887">
    <property type="term" value="F:ATP hydrolysis activity"/>
    <property type="evidence" value="ECO:0007669"/>
    <property type="project" value="InterPro"/>
</dbReference>
<evidence type="ECO:0000256" key="1">
    <source>
        <dbReference type="ARBA" id="ARBA00022448"/>
    </source>
</evidence>
<dbReference type="Proteomes" id="UP000264589">
    <property type="component" value="Unassembled WGS sequence"/>
</dbReference>
<dbReference type="CDD" id="cd03255">
    <property type="entry name" value="ABC_MJ0796_LolCDE_FtsE"/>
    <property type="match status" value="1"/>
</dbReference>
<evidence type="ECO:0000313" key="6">
    <source>
        <dbReference type="Proteomes" id="UP000264589"/>
    </source>
</evidence>
<sequence length="227" mass="24070">MNGVEFSYGPGRGAVSIGHFEIAPGEKVFLYGPSGAGKSTLLGLAAGTLNPDKGDITVLGHDFHALSSAARDKVRADGLGIIFQLFNLIPYLSVLDNVLLPCRFSTARRARVEEDGGMKAVAGGLLSRLGLEDMTIRSRKVSELSVGQQQRVAAARALIGRPGLILADEPTSALDSDTQSAFLELLLTEVERSGAALVFVSHQRELATMFDREMAFGELPALEGESA</sequence>
<dbReference type="PANTHER" id="PTHR24220">
    <property type="entry name" value="IMPORT ATP-BINDING PROTEIN"/>
    <property type="match status" value="1"/>
</dbReference>
<proteinExistence type="predicted"/>
<dbReference type="InterPro" id="IPR027417">
    <property type="entry name" value="P-loop_NTPase"/>
</dbReference>
<dbReference type="Gene3D" id="3.40.50.300">
    <property type="entry name" value="P-loop containing nucleotide triphosphate hydrolases"/>
    <property type="match status" value="1"/>
</dbReference>
<protein>
    <submittedName>
        <fullName evidence="5">ABC transporter ATP-binding protein</fullName>
    </submittedName>
</protein>
<evidence type="ECO:0000259" key="4">
    <source>
        <dbReference type="PROSITE" id="PS50893"/>
    </source>
</evidence>
<keyword evidence="1" id="KW-0813">Transport</keyword>
<dbReference type="GO" id="GO:0022857">
    <property type="term" value="F:transmembrane transporter activity"/>
    <property type="evidence" value="ECO:0007669"/>
    <property type="project" value="TreeGrafter"/>
</dbReference>
<reference evidence="5 6" key="1">
    <citation type="submission" date="2018-08" db="EMBL/GenBank/DDBJ databases">
        <title>Parvularcula sp. SM1705, isolated from surface water of the South Sea China.</title>
        <authorList>
            <person name="Sun L."/>
        </authorList>
    </citation>
    <scope>NUCLEOTIDE SEQUENCE [LARGE SCALE GENOMIC DNA]</scope>
    <source>
        <strain evidence="5 6">SM1705</strain>
    </source>
</reference>
<dbReference type="GO" id="GO:0005886">
    <property type="term" value="C:plasma membrane"/>
    <property type="evidence" value="ECO:0007669"/>
    <property type="project" value="TreeGrafter"/>
</dbReference>
<dbReference type="OrthoDB" id="7627620at2"/>
<keyword evidence="3 5" id="KW-0067">ATP-binding</keyword>